<sequence>MKRILIVLLVGISACNIQAENVGKDFFIRQLDSSLSKAEKLEVLTDSMDGTRGEDHLYWAKRLYEEALVSGDGYYQEEALTELLRHYVNHDVKDTARYYLAEAERVLPDSEYKRYLLKFMRTIMDVRVVYYQDNSERDSLMTQVLLRLKNNQQASRLEKAADYYLMGAATTSRAEIDYETKADDVIKYFDLTLQQTEGLPIRTAMLFRPNCFFQICGNAFSDSVRVRYGLRYLAMLQEYQAYLKTRKRKFTNQRHFLNAYSMLACSSETLGRAQADAYFRRFVELNRRYPEDANFTPTYEYLFTAFRYYSSINDKRKTLQVCDSMVTYLHSVDMGAHASQYVREKIALCDSLHLYKEGFEAFKLYDSMLAKVQKTTKAAEAKEAEIEQEVARLMLEKKTLEAEKSNMRLLFLLALFVLAVCTILYTVFYLRKTKALNKELKETNHKLVLAGGRLRESERMKYAFIRNLCNEIFTPLNAIKGFSDFLLDSDVDEAERKTFLKIISEHSNQIRRMMDNILEIVRLDSNEGHLPLDWTNIHTLCTWELETLKKDAMKPGIEYKVTGNQENDVVCTNQTYLGYILGHLLNYVNRATEQGDIVVSYQLDAEAGKQSAHIYLTATGKVTQSEVKSGNVTLDDSAGASDIALLVCEMIAGRMNAKLIRDTEFKDGLRFIIELPL</sequence>
<dbReference type="PANTHER" id="PTHR43711:SF1">
    <property type="entry name" value="HISTIDINE KINASE 1"/>
    <property type="match status" value="1"/>
</dbReference>
<name>A0A4V3RT40_9BACT</name>
<dbReference type="GO" id="GO:0000155">
    <property type="term" value="F:phosphorelay sensor kinase activity"/>
    <property type="evidence" value="ECO:0007669"/>
    <property type="project" value="InterPro"/>
</dbReference>
<comment type="catalytic activity">
    <reaction evidence="1">
        <text>ATP + protein L-histidine = ADP + protein N-phospho-L-histidine.</text>
        <dbReference type="EC" id="2.7.13.3"/>
    </reaction>
</comment>
<accession>A0A4V3RT40</accession>
<feature type="chain" id="PRO_5020878197" description="histidine kinase" evidence="8">
    <location>
        <begin position="20"/>
        <end position="677"/>
    </location>
</feature>
<evidence type="ECO:0000313" key="10">
    <source>
        <dbReference type="EMBL" id="TGY69349.1"/>
    </source>
</evidence>
<keyword evidence="7" id="KW-0472">Membrane</keyword>
<dbReference type="InterPro" id="IPR005467">
    <property type="entry name" value="His_kinase_dom"/>
</dbReference>
<dbReference type="SMART" id="SM00388">
    <property type="entry name" value="HisKA"/>
    <property type="match status" value="1"/>
</dbReference>
<keyword evidence="3" id="KW-0808">Transferase</keyword>
<dbReference type="PROSITE" id="PS50109">
    <property type="entry name" value="HIS_KIN"/>
    <property type="match status" value="1"/>
</dbReference>
<feature type="signal peptide" evidence="8">
    <location>
        <begin position="1"/>
        <end position="19"/>
    </location>
</feature>
<keyword evidence="7" id="KW-0812">Transmembrane</keyword>
<evidence type="ECO:0000256" key="6">
    <source>
        <dbReference type="SAM" id="Coils"/>
    </source>
</evidence>
<reference evidence="10 11" key="1">
    <citation type="submission" date="2019-04" db="EMBL/GenBank/DDBJ databases">
        <title>Microbes associate with the intestines of laboratory mice.</title>
        <authorList>
            <person name="Navarre W."/>
            <person name="Wong E."/>
            <person name="Huang K."/>
            <person name="Tropini C."/>
            <person name="Ng K."/>
            <person name="Yu B."/>
        </authorList>
    </citation>
    <scope>NUCLEOTIDE SEQUENCE [LARGE SCALE GENOMIC DNA]</scope>
    <source>
        <strain evidence="10 11">NM22_B1</strain>
    </source>
</reference>
<organism evidence="10 11">
    <name type="scientific">Phocaeicola sartorii</name>
    <dbReference type="NCBI Taxonomy" id="671267"/>
    <lineage>
        <taxon>Bacteria</taxon>
        <taxon>Pseudomonadati</taxon>
        <taxon>Bacteroidota</taxon>
        <taxon>Bacteroidia</taxon>
        <taxon>Bacteroidales</taxon>
        <taxon>Bacteroidaceae</taxon>
        <taxon>Phocaeicola</taxon>
    </lineage>
</organism>
<dbReference type="Pfam" id="PF00512">
    <property type="entry name" value="HisKA"/>
    <property type="match status" value="1"/>
</dbReference>
<dbReference type="EC" id="2.7.13.3" evidence="2"/>
<feature type="transmembrane region" description="Helical" evidence="7">
    <location>
        <begin position="409"/>
        <end position="430"/>
    </location>
</feature>
<evidence type="ECO:0000256" key="2">
    <source>
        <dbReference type="ARBA" id="ARBA00012438"/>
    </source>
</evidence>
<evidence type="ECO:0000259" key="9">
    <source>
        <dbReference type="PROSITE" id="PS50109"/>
    </source>
</evidence>
<evidence type="ECO:0000256" key="7">
    <source>
        <dbReference type="SAM" id="Phobius"/>
    </source>
</evidence>
<dbReference type="PANTHER" id="PTHR43711">
    <property type="entry name" value="TWO-COMPONENT HISTIDINE KINASE"/>
    <property type="match status" value="1"/>
</dbReference>
<dbReference type="AlphaFoldDB" id="A0A4V3RT40"/>
<evidence type="ECO:0000256" key="8">
    <source>
        <dbReference type="SAM" id="SignalP"/>
    </source>
</evidence>
<feature type="coiled-coil region" evidence="6">
    <location>
        <begin position="369"/>
        <end position="410"/>
    </location>
</feature>
<keyword evidence="5" id="KW-0902">Two-component regulatory system</keyword>
<dbReference type="RefSeq" id="WP_135952038.1">
    <property type="nucleotide sequence ID" value="NZ_CAOOJZ010000014.1"/>
</dbReference>
<dbReference type="InterPro" id="IPR050736">
    <property type="entry name" value="Sensor_HK_Regulatory"/>
</dbReference>
<dbReference type="CDD" id="cd00082">
    <property type="entry name" value="HisKA"/>
    <property type="match status" value="1"/>
</dbReference>
<evidence type="ECO:0000313" key="11">
    <source>
        <dbReference type="Proteomes" id="UP000310760"/>
    </source>
</evidence>
<dbReference type="EMBL" id="SRYJ01000029">
    <property type="protein sequence ID" value="TGY69349.1"/>
    <property type="molecule type" value="Genomic_DNA"/>
</dbReference>
<dbReference type="InterPro" id="IPR003661">
    <property type="entry name" value="HisK_dim/P_dom"/>
</dbReference>
<dbReference type="PROSITE" id="PS51257">
    <property type="entry name" value="PROKAR_LIPOPROTEIN"/>
    <property type="match status" value="1"/>
</dbReference>
<proteinExistence type="predicted"/>
<keyword evidence="8" id="KW-0732">Signal</keyword>
<evidence type="ECO:0000256" key="1">
    <source>
        <dbReference type="ARBA" id="ARBA00000085"/>
    </source>
</evidence>
<comment type="caution">
    <text evidence="10">The sequence shown here is derived from an EMBL/GenBank/DDBJ whole genome shotgun (WGS) entry which is preliminary data.</text>
</comment>
<dbReference type="SUPFAM" id="SSF55874">
    <property type="entry name" value="ATPase domain of HSP90 chaperone/DNA topoisomerase II/histidine kinase"/>
    <property type="match status" value="1"/>
</dbReference>
<evidence type="ECO:0000256" key="4">
    <source>
        <dbReference type="ARBA" id="ARBA00022777"/>
    </source>
</evidence>
<gene>
    <name evidence="10" type="ORF">E5339_13095</name>
</gene>
<dbReference type="SUPFAM" id="SSF47384">
    <property type="entry name" value="Homodimeric domain of signal transducing histidine kinase"/>
    <property type="match status" value="1"/>
</dbReference>
<protein>
    <recommendedName>
        <fullName evidence="2">histidine kinase</fullName>
        <ecNumber evidence="2">2.7.13.3</ecNumber>
    </recommendedName>
</protein>
<keyword evidence="6" id="KW-0175">Coiled coil</keyword>
<evidence type="ECO:0000256" key="3">
    <source>
        <dbReference type="ARBA" id="ARBA00022679"/>
    </source>
</evidence>
<feature type="domain" description="Histidine kinase" evidence="9">
    <location>
        <begin position="467"/>
        <end position="677"/>
    </location>
</feature>
<keyword evidence="7" id="KW-1133">Transmembrane helix</keyword>
<dbReference type="Proteomes" id="UP000310760">
    <property type="component" value="Unassembled WGS sequence"/>
</dbReference>
<evidence type="ECO:0000256" key="5">
    <source>
        <dbReference type="ARBA" id="ARBA00023012"/>
    </source>
</evidence>
<keyword evidence="4 10" id="KW-0418">Kinase</keyword>
<dbReference type="Gene3D" id="1.10.287.130">
    <property type="match status" value="1"/>
</dbReference>
<dbReference type="InterPro" id="IPR036890">
    <property type="entry name" value="HATPase_C_sf"/>
</dbReference>
<dbReference type="InterPro" id="IPR036097">
    <property type="entry name" value="HisK_dim/P_sf"/>
</dbReference>